<feature type="non-terminal residue" evidence="2">
    <location>
        <position position="174"/>
    </location>
</feature>
<organism evidence="2 3">
    <name type="scientific">Schizopora paradoxa</name>
    <dbReference type="NCBI Taxonomy" id="27342"/>
    <lineage>
        <taxon>Eukaryota</taxon>
        <taxon>Fungi</taxon>
        <taxon>Dikarya</taxon>
        <taxon>Basidiomycota</taxon>
        <taxon>Agaricomycotina</taxon>
        <taxon>Agaricomycetes</taxon>
        <taxon>Hymenochaetales</taxon>
        <taxon>Schizoporaceae</taxon>
        <taxon>Schizopora</taxon>
    </lineage>
</organism>
<dbReference type="Proteomes" id="UP000053477">
    <property type="component" value="Unassembled WGS sequence"/>
</dbReference>
<dbReference type="AlphaFoldDB" id="A0A0H2R1A7"/>
<name>A0A0H2R1A7_9AGAM</name>
<reference evidence="2 3" key="1">
    <citation type="submission" date="2015-04" db="EMBL/GenBank/DDBJ databases">
        <title>Complete genome sequence of Schizopora paradoxa KUC8140, a cosmopolitan wood degrader in East Asia.</title>
        <authorList>
            <consortium name="DOE Joint Genome Institute"/>
            <person name="Min B."/>
            <person name="Park H."/>
            <person name="Jang Y."/>
            <person name="Kim J.-J."/>
            <person name="Kim K.H."/>
            <person name="Pangilinan J."/>
            <person name="Lipzen A."/>
            <person name="Riley R."/>
            <person name="Grigoriev I.V."/>
            <person name="Spatafora J.W."/>
            <person name="Choi I.-G."/>
        </authorList>
    </citation>
    <scope>NUCLEOTIDE SEQUENCE [LARGE SCALE GENOMIC DNA]</scope>
    <source>
        <strain evidence="2 3">KUC8140</strain>
    </source>
</reference>
<dbReference type="EMBL" id="KQ086302">
    <property type="protein sequence ID" value="KLO05484.1"/>
    <property type="molecule type" value="Genomic_DNA"/>
</dbReference>
<accession>A0A0H2R1A7</accession>
<dbReference type="OrthoDB" id="3202965at2759"/>
<gene>
    <name evidence="2" type="ORF">SCHPADRAFT_801297</name>
</gene>
<sequence>FPPPPPSKTLIEQVINGWVEDVQKDMIEEAGCQVCGLLTLRKDLKSMDSVKDQIDLSLLDRSHLVDEESMITRKERKSKDDPICSLPGPVIDPSCNGICILCLKSLAKRKVPQNALARGLWIGEVPEVLSCLTYAEKLMVARVRTNHYVVRVSSGLKKMKGNAIAISTPIAKVY</sequence>
<feature type="domain" description="DUF6570" evidence="1">
    <location>
        <begin position="108"/>
        <end position="171"/>
    </location>
</feature>
<evidence type="ECO:0000313" key="3">
    <source>
        <dbReference type="Proteomes" id="UP000053477"/>
    </source>
</evidence>
<feature type="non-terminal residue" evidence="2">
    <location>
        <position position="1"/>
    </location>
</feature>
<dbReference type="InterPro" id="IPR046700">
    <property type="entry name" value="DUF6570"/>
</dbReference>
<dbReference type="Pfam" id="PF20209">
    <property type="entry name" value="DUF6570"/>
    <property type="match status" value="1"/>
</dbReference>
<protein>
    <recommendedName>
        <fullName evidence="1">DUF6570 domain-containing protein</fullName>
    </recommendedName>
</protein>
<keyword evidence="3" id="KW-1185">Reference proteome</keyword>
<dbReference type="InParanoid" id="A0A0H2R1A7"/>
<evidence type="ECO:0000259" key="1">
    <source>
        <dbReference type="Pfam" id="PF20209"/>
    </source>
</evidence>
<proteinExistence type="predicted"/>
<evidence type="ECO:0000313" key="2">
    <source>
        <dbReference type="EMBL" id="KLO05484.1"/>
    </source>
</evidence>